<proteinExistence type="predicted"/>
<dbReference type="EMBL" id="BAAAPY010000007">
    <property type="protein sequence ID" value="GAA2080555.1"/>
    <property type="molecule type" value="Genomic_DNA"/>
</dbReference>
<protein>
    <submittedName>
        <fullName evidence="1">Uncharacterized protein</fullName>
    </submittedName>
</protein>
<evidence type="ECO:0000313" key="1">
    <source>
        <dbReference type="EMBL" id="GAA2080555.1"/>
    </source>
</evidence>
<evidence type="ECO:0000313" key="2">
    <source>
        <dbReference type="Proteomes" id="UP001501480"/>
    </source>
</evidence>
<accession>A0ABN2W186</accession>
<keyword evidence="2" id="KW-1185">Reference proteome</keyword>
<comment type="caution">
    <text evidence="1">The sequence shown here is derived from an EMBL/GenBank/DDBJ whole genome shotgun (WGS) entry which is preliminary data.</text>
</comment>
<organism evidence="1 2">
    <name type="scientific">Aeromicrobium halocynthiae</name>
    <dbReference type="NCBI Taxonomy" id="560557"/>
    <lineage>
        <taxon>Bacteria</taxon>
        <taxon>Bacillati</taxon>
        <taxon>Actinomycetota</taxon>
        <taxon>Actinomycetes</taxon>
        <taxon>Propionibacteriales</taxon>
        <taxon>Nocardioidaceae</taxon>
        <taxon>Aeromicrobium</taxon>
    </lineage>
</organism>
<reference evidence="1 2" key="1">
    <citation type="journal article" date="2019" name="Int. J. Syst. Evol. Microbiol.">
        <title>The Global Catalogue of Microorganisms (GCM) 10K type strain sequencing project: providing services to taxonomists for standard genome sequencing and annotation.</title>
        <authorList>
            <consortium name="The Broad Institute Genomics Platform"/>
            <consortium name="The Broad Institute Genome Sequencing Center for Infectious Disease"/>
            <person name="Wu L."/>
            <person name="Ma J."/>
        </authorList>
    </citation>
    <scope>NUCLEOTIDE SEQUENCE [LARGE SCALE GENOMIC DNA]</scope>
    <source>
        <strain evidence="1 2">JCM 15749</strain>
    </source>
</reference>
<dbReference type="Proteomes" id="UP001501480">
    <property type="component" value="Unassembled WGS sequence"/>
</dbReference>
<gene>
    <name evidence="1" type="ORF">GCM10009821_21200</name>
</gene>
<sequence length="59" mass="6400">MMSDCRSVNDVTARVRTANVIRCRARDDVTEASFRSTAGLGARDSSQGAPIKWLQSATL</sequence>
<name>A0ABN2W186_9ACTN</name>